<comment type="caution">
    <text evidence="1">The sequence shown here is derived from an EMBL/GenBank/DDBJ whole genome shotgun (WGS) entry which is preliminary data.</text>
</comment>
<sequence>MNDELLKYYNRELAYVRHLGKDFAEKYPKVAGRLKLTDEVIEDPHVSRLVESFAFLTANIRQKLDDSFPELTDALLGQLYPDYQAPIPSLSIVKLESENLSTTGVIIPRGSELETNVEGMKQCKFQSCFDTNLWPVEITAAQFDNSPFIAPKPKFNEPAKAIFKLQLTGEYDGVSLHETELNDLKIYIHGQWHYALKVYELLFKHCIGIAVDNGDEGVHYLSKTHLKSVGFEEHEAVVPYSMRSSSAYRLLVENFIFPEKFKFFELQNIRSVLPRNASATTLYFYLDVESSELEKQVDKDMFLLGCTPIINLYEQELEPIRPELSEYEYKLAPRYIDSEISEVISLEEVVAFDHKGNKQIVTPFYAQTHPKYQEHKDLYWHTRRETALWAGGYAEAGTETYLSLVNGGFENSAQTLSEGNTVITARAQCSNRNLPASLPFGDDELGFTLPKRGDVIKKIRCLVAPTHAVRPVLGSNTRWQLINHLTLDSFSGEQSAEKLKETLRLYDFKATPQSKGMIDNIYSVKIEPATARVVQNGRVAFAAGTDIEITFANDDYAGSGVFFFASVLDCFFSQFASINSFTRLSLKLKEQDRVYHQWPARVGSGVLL</sequence>
<evidence type="ECO:0000313" key="2">
    <source>
        <dbReference type="Proteomes" id="UP000265938"/>
    </source>
</evidence>
<proteinExistence type="predicted"/>
<name>A0A3A3EKW2_9GAMM</name>
<dbReference type="RefSeq" id="WP_119853117.1">
    <property type="nucleotide sequence ID" value="NZ_QYSE01000002.1"/>
</dbReference>
<reference evidence="1 2" key="1">
    <citation type="submission" date="2018-09" db="EMBL/GenBank/DDBJ databases">
        <title>Identification of marine bacteria producing industrial enzymes.</title>
        <authorList>
            <person name="Cheng T.H."/>
            <person name="Saidin J."/>
            <person name="Muhd D.D."/>
            <person name="Isa M.N.M."/>
            <person name="Bakar M.F.A."/>
            <person name="Ismail N."/>
        </authorList>
    </citation>
    <scope>NUCLEOTIDE SEQUENCE [LARGE SCALE GENOMIC DNA]</scope>
    <source>
        <strain evidence="1 2">MNAD 1.6</strain>
    </source>
</reference>
<dbReference type="EMBL" id="QYSE01000002">
    <property type="protein sequence ID" value="RJF35658.1"/>
    <property type="molecule type" value="Genomic_DNA"/>
</dbReference>
<dbReference type="InterPro" id="IPR010272">
    <property type="entry name" value="T6SS_TssF"/>
</dbReference>
<dbReference type="AlphaFoldDB" id="A0A3A3EKW2"/>
<dbReference type="PIRSF" id="PIRSF028304">
    <property type="entry name" value="UCP028304"/>
    <property type="match status" value="1"/>
</dbReference>
<protein>
    <submittedName>
        <fullName evidence="1">Type VI secretion system baseplate subunit TssF</fullName>
    </submittedName>
</protein>
<organism evidence="1 2">
    <name type="scientific">Pseudoalteromonas gelatinilytica</name>
    <dbReference type="NCBI Taxonomy" id="1703256"/>
    <lineage>
        <taxon>Bacteria</taxon>
        <taxon>Pseudomonadati</taxon>
        <taxon>Pseudomonadota</taxon>
        <taxon>Gammaproteobacteria</taxon>
        <taxon>Alteromonadales</taxon>
        <taxon>Pseudoalteromonadaceae</taxon>
        <taxon>Pseudoalteromonas</taxon>
    </lineage>
</organism>
<dbReference type="Proteomes" id="UP000265938">
    <property type="component" value="Unassembled WGS sequence"/>
</dbReference>
<dbReference type="Pfam" id="PF05947">
    <property type="entry name" value="T6SS_TssF"/>
    <property type="match status" value="1"/>
</dbReference>
<accession>A0A3A3EKW2</accession>
<dbReference type="PANTHER" id="PTHR35370:SF1">
    <property type="entry name" value="TYPE VI SECRETION SYSTEM COMPONENT TSSF1"/>
    <property type="match status" value="1"/>
</dbReference>
<dbReference type="PANTHER" id="PTHR35370">
    <property type="entry name" value="CYTOPLASMIC PROTEIN-RELATED-RELATED"/>
    <property type="match status" value="1"/>
</dbReference>
<gene>
    <name evidence="1" type="primary">tssF</name>
    <name evidence="1" type="ORF">D4741_11860</name>
</gene>
<evidence type="ECO:0000313" key="1">
    <source>
        <dbReference type="EMBL" id="RJF35658.1"/>
    </source>
</evidence>
<dbReference type="NCBIfam" id="TIGR03359">
    <property type="entry name" value="VI_chp_6"/>
    <property type="match status" value="1"/>
</dbReference>